<dbReference type="OrthoDB" id="42919at2759"/>
<reference evidence="3" key="1">
    <citation type="submission" date="2020-03" db="EMBL/GenBank/DDBJ databases">
        <title>Castanea mollissima Vanexum genome sequencing.</title>
        <authorList>
            <person name="Staton M."/>
        </authorList>
    </citation>
    <scope>NUCLEOTIDE SEQUENCE</scope>
    <source>
        <tissue evidence="3">Leaf</tissue>
    </source>
</reference>
<dbReference type="Gene3D" id="3.30.70.100">
    <property type="match status" value="2"/>
</dbReference>
<comment type="caution">
    <text evidence="3">The sequence shown here is derived from an EMBL/GenBank/DDBJ whole genome shotgun (WGS) entry which is preliminary data.</text>
</comment>
<comment type="subunit">
    <text evidence="1">Homodimer.</text>
</comment>
<proteinExistence type="predicted"/>
<gene>
    <name evidence="3" type="ORF">CMV_007060</name>
</gene>
<dbReference type="PANTHER" id="PTHR33178:SF3">
    <property type="entry name" value="STRESS-RESPONSE A_B BARREL DOMAIN-CONTAINING PROTEIN UP3"/>
    <property type="match status" value="1"/>
</dbReference>
<dbReference type="PANTHER" id="PTHR33178">
    <property type="match status" value="1"/>
</dbReference>
<dbReference type="Proteomes" id="UP000737018">
    <property type="component" value="Unassembled WGS sequence"/>
</dbReference>
<feature type="domain" description="Stress-response A/B barrel" evidence="2">
    <location>
        <begin position="165"/>
        <end position="259"/>
    </location>
</feature>
<dbReference type="AlphaFoldDB" id="A0A8J4RFU6"/>
<sequence>MLCLKARTLFSPSFSHTFSPPKRLPHLKPSFSFKPYTQSPTSKPTTNVKMSSETIEHVVLFKVKDNTDPSKVNAMVNALNALISLDQVVHITAGPVLRTRSQPLTFTHLLHSRYKSKDDLAAYSAHPSHVSVVKENVLPIIDDIMAVDWVSSDDGHVDTVASGSAVKLTLLKLKENLGEDVKSEIFRAIKGIKDSFPQISQISYGENFSPARAKGYSLASLAVYPGVSELEAVDSNHEFVNSQKDKVRDYLESVVVVDYVVPSPQSASL</sequence>
<evidence type="ECO:0000313" key="4">
    <source>
        <dbReference type="Proteomes" id="UP000737018"/>
    </source>
</evidence>
<dbReference type="InterPro" id="IPR011008">
    <property type="entry name" value="Dimeric_a/b-barrel"/>
</dbReference>
<feature type="domain" description="Stress-response A/B barrel" evidence="2">
    <location>
        <begin position="55"/>
        <end position="149"/>
    </location>
</feature>
<evidence type="ECO:0000313" key="3">
    <source>
        <dbReference type="EMBL" id="KAF3969120.1"/>
    </source>
</evidence>
<evidence type="ECO:0000259" key="2">
    <source>
        <dbReference type="PROSITE" id="PS51502"/>
    </source>
</evidence>
<dbReference type="PROSITE" id="PS51502">
    <property type="entry name" value="S_R_A_B_BARREL"/>
    <property type="match status" value="2"/>
</dbReference>
<dbReference type="Pfam" id="PF07876">
    <property type="entry name" value="Dabb"/>
    <property type="match status" value="2"/>
</dbReference>
<dbReference type="SMART" id="SM00886">
    <property type="entry name" value="Dabb"/>
    <property type="match status" value="2"/>
</dbReference>
<organism evidence="3 4">
    <name type="scientific">Castanea mollissima</name>
    <name type="common">Chinese chestnut</name>
    <dbReference type="NCBI Taxonomy" id="60419"/>
    <lineage>
        <taxon>Eukaryota</taxon>
        <taxon>Viridiplantae</taxon>
        <taxon>Streptophyta</taxon>
        <taxon>Embryophyta</taxon>
        <taxon>Tracheophyta</taxon>
        <taxon>Spermatophyta</taxon>
        <taxon>Magnoliopsida</taxon>
        <taxon>eudicotyledons</taxon>
        <taxon>Gunneridae</taxon>
        <taxon>Pentapetalae</taxon>
        <taxon>rosids</taxon>
        <taxon>fabids</taxon>
        <taxon>Fagales</taxon>
        <taxon>Fagaceae</taxon>
        <taxon>Castanea</taxon>
    </lineage>
</organism>
<dbReference type="InterPro" id="IPR044662">
    <property type="entry name" value="HS1/DABB1-like"/>
</dbReference>
<evidence type="ECO:0000256" key="1">
    <source>
        <dbReference type="ARBA" id="ARBA00011738"/>
    </source>
</evidence>
<keyword evidence="4" id="KW-1185">Reference proteome</keyword>
<name>A0A8J4RFU6_9ROSI</name>
<protein>
    <recommendedName>
        <fullName evidence="2">Stress-response A/B barrel domain-containing protein</fullName>
    </recommendedName>
</protein>
<accession>A0A8J4RFU6</accession>
<dbReference type="SUPFAM" id="SSF54909">
    <property type="entry name" value="Dimeric alpha+beta barrel"/>
    <property type="match status" value="2"/>
</dbReference>
<dbReference type="EMBL" id="JRKL02000683">
    <property type="protein sequence ID" value="KAF3969120.1"/>
    <property type="molecule type" value="Genomic_DNA"/>
</dbReference>
<dbReference type="InterPro" id="IPR013097">
    <property type="entry name" value="Dabb"/>
</dbReference>